<dbReference type="Gene3D" id="3.30.450.40">
    <property type="match status" value="1"/>
</dbReference>
<evidence type="ECO:0000256" key="5">
    <source>
        <dbReference type="ARBA" id="ARBA00022989"/>
    </source>
</evidence>
<dbReference type="Pfam" id="PF00672">
    <property type="entry name" value="HAMP"/>
    <property type="match status" value="1"/>
</dbReference>
<keyword evidence="3" id="KW-0145">Chemotaxis</keyword>
<reference evidence="16 17" key="1">
    <citation type="submission" date="2017-08" db="EMBL/GenBank/DDBJ databases">
        <title>Genomes of Fischerella (Mastigocladus) sp. strains.</title>
        <authorList>
            <person name="Miller S.R."/>
        </authorList>
    </citation>
    <scope>NUCLEOTIDE SEQUENCE [LARGE SCALE GENOMIC DNA]</scope>
    <source>
        <strain evidence="16 17">CCMEE 5323</strain>
    </source>
</reference>
<evidence type="ECO:0000313" key="17">
    <source>
        <dbReference type="Proteomes" id="UP000235036"/>
    </source>
</evidence>
<dbReference type="InterPro" id="IPR003018">
    <property type="entry name" value="GAF"/>
</dbReference>
<evidence type="ECO:0000256" key="11">
    <source>
        <dbReference type="SAM" id="MobiDB-lite"/>
    </source>
</evidence>
<dbReference type="SMART" id="SM00304">
    <property type="entry name" value="HAMP"/>
    <property type="match status" value="2"/>
</dbReference>
<dbReference type="InterPro" id="IPR016132">
    <property type="entry name" value="Phyto_chromo_attachment"/>
</dbReference>
<dbReference type="InterPro" id="IPR004089">
    <property type="entry name" value="MCPsignal_dom"/>
</dbReference>
<dbReference type="RefSeq" id="WP_016868865.1">
    <property type="nucleotide sequence ID" value="NZ_CAWNVR010000229.1"/>
</dbReference>
<name>A0A2N6K5P6_FISMU</name>
<dbReference type="AlphaFoldDB" id="A0A2N6K5P6"/>
<dbReference type="SMART" id="SM00283">
    <property type="entry name" value="MA"/>
    <property type="match status" value="1"/>
</dbReference>
<dbReference type="SUPFAM" id="SSF55781">
    <property type="entry name" value="GAF domain-like"/>
    <property type="match status" value="1"/>
</dbReference>
<evidence type="ECO:0000256" key="4">
    <source>
        <dbReference type="ARBA" id="ARBA00022692"/>
    </source>
</evidence>
<dbReference type="CDD" id="cd06225">
    <property type="entry name" value="HAMP"/>
    <property type="match status" value="1"/>
</dbReference>
<evidence type="ECO:0000259" key="15">
    <source>
        <dbReference type="PROSITE" id="PS50885"/>
    </source>
</evidence>
<dbReference type="SUPFAM" id="SSF58104">
    <property type="entry name" value="Methyl-accepting chemotaxis protein (MCP) signaling domain"/>
    <property type="match status" value="1"/>
</dbReference>
<dbReference type="Gene3D" id="1.10.287.950">
    <property type="entry name" value="Methyl-accepting chemotaxis protein"/>
    <property type="match status" value="1"/>
</dbReference>
<keyword evidence="4 12" id="KW-0812">Transmembrane</keyword>
<dbReference type="InterPro" id="IPR033479">
    <property type="entry name" value="dCache_1"/>
</dbReference>
<evidence type="ECO:0000313" key="16">
    <source>
        <dbReference type="EMBL" id="PLZ91916.1"/>
    </source>
</evidence>
<dbReference type="Gene3D" id="6.10.340.10">
    <property type="match status" value="1"/>
</dbReference>
<dbReference type="PROSITE" id="PS50885">
    <property type="entry name" value="HAMP"/>
    <property type="match status" value="2"/>
</dbReference>
<accession>A0A2N6K5P6</accession>
<feature type="domain" description="HAMP" evidence="15">
    <location>
        <begin position="403"/>
        <end position="455"/>
    </location>
</feature>
<dbReference type="CDD" id="cd18773">
    <property type="entry name" value="PDC1_HK_sensor"/>
    <property type="match status" value="1"/>
</dbReference>
<keyword evidence="6 12" id="KW-0472">Membrane</keyword>
<evidence type="ECO:0000259" key="14">
    <source>
        <dbReference type="PROSITE" id="PS50111"/>
    </source>
</evidence>
<comment type="similarity">
    <text evidence="8">Belongs to the methyl-accepting chemotaxis (MCP) protein family.</text>
</comment>
<dbReference type="PANTHER" id="PTHR32089">
    <property type="entry name" value="METHYL-ACCEPTING CHEMOTAXIS PROTEIN MCPB"/>
    <property type="match status" value="1"/>
</dbReference>
<protein>
    <submittedName>
        <fullName evidence="16">Chemotaxis protein</fullName>
    </submittedName>
</protein>
<evidence type="ECO:0000256" key="7">
    <source>
        <dbReference type="ARBA" id="ARBA00023224"/>
    </source>
</evidence>
<dbReference type="GO" id="GO:0005886">
    <property type="term" value="C:plasma membrane"/>
    <property type="evidence" value="ECO:0007669"/>
    <property type="project" value="UniProtKB-SubCell"/>
</dbReference>
<evidence type="ECO:0000256" key="9">
    <source>
        <dbReference type="PROSITE-ProRule" id="PRU00284"/>
    </source>
</evidence>
<evidence type="ECO:0000259" key="13">
    <source>
        <dbReference type="PROSITE" id="PS50046"/>
    </source>
</evidence>
<dbReference type="CDD" id="cd11386">
    <property type="entry name" value="MCP_signal"/>
    <property type="match status" value="1"/>
</dbReference>
<keyword evidence="7 9" id="KW-0807">Transducer</keyword>
<sequence>MVQQPFNSDPDKHQASKPTRQSSDLIYITSADALPLHRKRKSSKLPLLKRPEPNSENLKIPLRGNLVRWWQDINVRKKTTYLAIAMSTIPVLAIGGTAYYFANKSITQQVEAFGKAKVIDLQQKANLFMRQRFSDIQAMASLDVFTDSQLRSQTTAKEKVAALTRLMNSYGIYDSIAIFDLQGNVVAQTAGPPLGNQLNQDYIQAALKNNGASISQPRISESSKVFCLYAASIIKDKTTDRPIGFIRARVPMEFLDEVLRNYGTQGTQYYLINAYNEIFLGPEGSIEGTRVITFDPSNTGTTERREEYKKIVPQEIYPLFDRLQAANEVSTTISYNSKTKTEQLLTYSPSVKLRGLPNLNWRAIVSIDTDTAFAAQRQFLFTLSIGTSITALLVAAIAAIVANRAIRPILVAATAVEKIGQGALGTRLHFQGTDEIASLASNINQMAQQLQETSGAQALEAAQERLLMTAQGSGALRAPDLQNIFDQTLEGTRNLLQLDRLLIYRFDAGSNGGIISESVAVNWSSAVELNVNDSCIPQVVRDAYHQGRVLVENDISQAGFHLEHLKLLEQLQVKASLIIPILSGDEIFGLLIAHNCSGPRHWHEFEINFLKRLSNELGLSINRVELLERTIRLAEEQRQLKERLQKRAIELLTEVDPISRGDLMVRAKVTDDEIGTIADVYNATVASLRKIVLQVQKATNQVVVTTNTNDLSVQSLSAEALRQAQEVTAALELVTAMANAAREVAANAAQAEEAVKLADQTVAEGDAVMNQTVDGMQAIRTTVAEAAKKMKYLGESSQRISKAVELISAFAARTNILAINASVEASRAGSEGRGFSMIAEEIRTLARQSAEATEEIRQLVLSIQSETREVITAMESGTEQVVMGTKLIDDTRQSLNKITAVSSEISQRVTTISQATISQSQTSEVVTQTMQDVALIANQTSIQANQVLSSFEQLRQVAQLLQESIGQFKVK</sequence>
<dbReference type="SMART" id="SM00065">
    <property type="entry name" value="GAF"/>
    <property type="match status" value="1"/>
</dbReference>
<dbReference type="PROSITE" id="PS50111">
    <property type="entry name" value="CHEMOTAXIS_TRANSDUC_2"/>
    <property type="match status" value="1"/>
</dbReference>
<gene>
    <name evidence="16" type="ORF">CEN44_07315</name>
</gene>
<dbReference type="InterPro" id="IPR003660">
    <property type="entry name" value="HAMP_dom"/>
</dbReference>
<comment type="caution">
    <text evidence="16">The sequence shown here is derived from an EMBL/GenBank/DDBJ whole genome shotgun (WGS) entry which is preliminary data.</text>
</comment>
<feature type="domain" description="Phytochrome chromophore attachment site" evidence="13">
    <location>
        <begin position="480"/>
        <end position="616"/>
    </location>
</feature>
<comment type="subcellular location">
    <subcellularLocation>
        <location evidence="1">Cell membrane</location>
        <topology evidence="1">Multi-pass membrane protein</topology>
    </subcellularLocation>
</comment>
<keyword evidence="17" id="KW-1185">Reference proteome</keyword>
<feature type="coiled-coil region" evidence="10">
    <location>
        <begin position="610"/>
        <end position="654"/>
    </location>
</feature>
<keyword evidence="2" id="KW-1003">Cell membrane</keyword>
<keyword evidence="5 12" id="KW-1133">Transmembrane helix</keyword>
<evidence type="ECO:0000256" key="8">
    <source>
        <dbReference type="ARBA" id="ARBA00029447"/>
    </source>
</evidence>
<feature type="domain" description="Methyl-accepting transducer" evidence="14">
    <location>
        <begin position="698"/>
        <end position="934"/>
    </location>
</feature>
<dbReference type="Pfam" id="PF01590">
    <property type="entry name" value="GAF"/>
    <property type="match status" value="1"/>
</dbReference>
<evidence type="ECO:0000256" key="2">
    <source>
        <dbReference type="ARBA" id="ARBA00022475"/>
    </source>
</evidence>
<dbReference type="Pfam" id="PF02743">
    <property type="entry name" value="dCache_1"/>
    <property type="match status" value="1"/>
</dbReference>
<evidence type="ECO:0000256" key="10">
    <source>
        <dbReference type="SAM" id="Coils"/>
    </source>
</evidence>
<dbReference type="PROSITE" id="PS50046">
    <property type="entry name" value="PHYTOCHROME_2"/>
    <property type="match status" value="1"/>
</dbReference>
<feature type="transmembrane region" description="Helical" evidence="12">
    <location>
        <begin position="379"/>
        <end position="402"/>
    </location>
</feature>
<dbReference type="GO" id="GO:0006935">
    <property type="term" value="P:chemotaxis"/>
    <property type="evidence" value="ECO:0007669"/>
    <property type="project" value="UniProtKB-KW"/>
</dbReference>
<dbReference type="PANTHER" id="PTHR32089:SF114">
    <property type="entry name" value="METHYL-ACCEPTING CHEMOTAXIS PROTEIN MCPB"/>
    <property type="match status" value="1"/>
</dbReference>
<feature type="region of interest" description="Disordered" evidence="11">
    <location>
        <begin position="1"/>
        <end position="24"/>
    </location>
</feature>
<evidence type="ECO:0000256" key="12">
    <source>
        <dbReference type="SAM" id="Phobius"/>
    </source>
</evidence>
<keyword evidence="10" id="KW-0175">Coiled coil</keyword>
<dbReference type="GO" id="GO:0007165">
    <property type="term" value="P:signal transduction"/>
    <property type="evidence" value="ECO:0007669"/>
    <property type="project" value="UniProtKB-KW"/>
</dbReference>
<dbReference type="Proteomes" id="UP000235036">
    <property type="component" value="Unassembled WGS sequence"/>
</dbReference>
<dbReference type="SUPFAM" id="SSF158472">
    <property type="entry name" value="HAMP domain-like"/>
    <property type="match status" value="1"/>
</dbReference>
<feature type="transmembrane region" description="Helical" evidence="12">
    <location>
        <begin position="81"/>
        <end position="102"/>
    </location>
</feature>
<evidence type="ECO:0000256" key="6">
    <source>
        <dbReference type="ARBA" id="ARBA00023136"/>
    </source>
</evidence>
<dbReference type="EMBL" id="NRQW01000148">
    <property type="protein sequence ID" value="PLZ91916.1"/>
    <property type="molecule type" value="Genomic_DNA"/>
</dbReference>
<evidence type="ECO:0000256" key="3">
    <source>
        <dbReference type="ARBA" id="ARBA00022500"/>
    </source>
</evidence>
<evidence type="ECO:0000256" key="1">
    <source>
        <dbReference type="ARBA" id="ARBA00004651"/>
    </source>
</evidence>
<organism evidence="16 17">
    <name type="scientific">Fischerella muscicola CCMEE 5323</name>
    <dbReference type="NCBI Taxonomy" id="2019572"/>
    <lineage>
        <taxon>Bacteria</taxon>
        <taxon>Bacillati</taxon>
        <taxon>Cyanobacteriota</taxon>
        <taxon>Cyanophyceae</taxon>
        <taxon>Nostocales</taxon>
        <taxon>Hapalosiphonaceae</taxon>
        <taxon>Fischerella</taxon>
    </lineage>
</organism>
<feature type="domain" description="HAMP" evidence="15">
    <location>
        <begin position="642"/>
        <end position="693"/>
    </location>
</feature>
<dbReference type="InterPro" id="IPR029016">
    <property type="entry name" value="GAF-like_dom_sf"/>
</dbReference>
<proteinExistence type="inferred from homology"/>
<dbReference type="Pfam" id="PF00015">
    <property type="entry name" value="MCPsignal"/>
    <property type="match status" value="1"/>
</dbReference>
<dbReference type="Gene3D" id="3.30.450.20">
    <property type="entry name" value="PAS domain"/>
    <property type="match status" value="1"/>
</dbReference>